<dbReference type="InterPro" id="IPR001610">
    <property type="entry name" value="PAC"/>
</dbReference>
<dbReference type="Gene3D" id="3.40.50.2300">
    <property type="match status" value="1"/>
</dbReference>
<feature type="domain" description="PAC" evidence="17">
    <location>
        <begin position="89"/>
        <end position="141"/>
    </location>
</feature>
<dbReference type="NCBIfam" id="TIGR00229">
    <property type="entry name" value="sensory_box"/>
    <property type="match status" value="2"/>
</dbReference>
<dbReference type="Gene3D" id="3.30.450.20">
    <property type="entry name" value="PAS domain"/>
    <property type="match status" value="2"/>
</dbReference>
<dbReference type="Pfam" id="PF00072">
    <property type="entry name" value="Response_reg"/>
    <property type="match status" value="1"/>
</dbReference>
<dbReference type="PROSITE" id="PS50110">
    <property type="entry name" value="RESPONSE_REGULATORY"/>
    <property type="match status" value="1"/>
</dbReference>
<keyword evidence="10" id="KW-0902">Two-component regulatory system</keyword>
<evidence type="ECO:0000256" key="9">
    <source>
        <dbReference type="ARBA" id="ARBA00022989"/>
    </source>
</evidence>
<dbReference type="InterPro" id="IPR000014">
    <property type="entry name" value="PAS"/>
</dbReference>
<dbReference type="CDD" id="cd00130">
    <property type="entry name" value="PAS"/>
    <property type="match status" value="2"/>
</dbReference>
<accession>A0ABW9ZUC3</accession>
<dbReference type="InterPro" id="IPR036890">
    <property type="entry name" value="HATPase_C_sf"/>
</dbReference>
<dbReference type="SUPFAM" id="SSF47384">
    <property type="entry name" value="Homodimeric domain of signal transducing histidine kinase"/>
    <property type="match status" value="1"/>
</dbReference>
<dbReference type="Gene3D" id="1.10.287.130">
    <property type="match status" value="1"/>
</dbReference>
<dbReference type="Pfam" id="PF02518">
    <property type="entry name" value="HATPase_c"/>
    <property type="match status" value="1"/>
</dbReference>
<evidence type="ECO:0000256" key="11">
    <source>
        <dbReference type="ARBA" id="ARBA00023136"/>
    </source>
</evidence>
<sequence length="770" mass="86049">MRTITHLFSRRKKRYSDDHYMKMVENAGVVMYTADTTGTINFVNSLVCELTGFSAEELVGNHFSMLLDSECEKEVSQFYSGQFLREIVSTNQVFMIRTKTGERKWVEQFAKLIITDGTIKGFQCMVKDVTAEKEIQEALAASEQRRKENEYRLTAILENTRTLIFIKDLQGRYITVNRRFREVFNLTDEMVIGKTDRDFNSEERAAHYARMDSQVIAGAGHIESEELVETPGGTMHLLLAKFPLLDEDGKLFGISGIATDITESVNNRRQLENALRETKEAKEIREQFLAGISHETRTPLNGIEGATRLLAETQLDQQQKELVSMIGRSAERLNTMMRDVLDFADIHKGTCPVSDGEIDVQKIVSEVTGRFATTIAKKKLSTKIYIDKHVPRQLRGDRQRLLQILGNLVSNAVKFTERGTITIEVQVAKAGGLEFVVTDTGIGIEPGKGAAIFESFSHACKNVVVSYGGVGLGLSIARALARLQGGDITFESKVGIGSAFRLYMPYKLPATARTVADGDELAQRYFLVAEDDAINRRIISLVLQRAGVRADLVSNGREALEMLCKNKYDLLITDLHMPVMDGYELTREVRSRLQSTIPIVAMTASALGDDHEKCIQAGMNDFLLKPFDFDQLYKKLSFLLPARETTEKLFSLDLLSELGDEESVMDVIALVLNDVPAELDRLRERSSQNDLQGVCAQAHKLKGSLSLLNTSAITSLLMQIETDARTGGNDVQVQANIREVNRLGRLLLEQLSAEYGQLKKKRVTDTEIAA</sequence>
<dbReference type="InterPro" id="IPR013767">
    <property type="entry name" value="PAS_fold"/>
</dbReference>
<dbReference type="SMART" id="SM00448">
    <property type="entry name" value="REC"/>
    <property type="match status" value="1"/>
</dbReference>
<dbReference type="CDD" id="cd17546">
    <property type="entry name" value="REC_hyHK_CKI1_RcsC-like"/>
    <property type="match status" value="1"/>
</dbReference>
<evidence type="ECO:0000259" key="14">
    <source>
        <dbReference type="PROSITE" id="PS50109"/>
    </source>
</evidence>
<dbReference type="EC" id="2.7.13.3" evidence="3"/>
<reference evidence="19 20" key="1">
    <citation type="submission" date="2020-01" db="EMBL/GenBank/DDBJ databases">
        <title>Genome analysis.</title>
        <authorList>
            <person name="Wu S."/>
            <person name="Wang G."/>
        </authorList>
    </citation>
    <scope>NUCLEOTIDE SEQUENCE [LARGE SCALE GENOMIC DNA]</scope>
    <source>
        <strain evidence="19 20">SYL130</strain>
    </source>
</reference>
<comment type="catalytic activity">
    <reaction evidence="1">
        <text>ATP + protein L-histidine = ADP + protein N-phospho-L-histidine.</text>
        <dbReference type="EC" id="2.7.13.3"/>
    </reaction>
</comment>
<keyword evidence="20" id="KW-1185">Reference proteome</keyword>
<dbReference type="InterPro" id="IPR008207">
    <property type="entry name" value="Sig_transdc_His_kin_Hpt_dom"/>
</dbReference>
<feature type="domain" description="Response regulatory" evidence="15">
    <location>
        <begin position="525"/>
        <end position="640"/>
    </location>
</feature>
<feature type="domain" description="PAS" evidence="16">
    <location>
        <begin position="16"/>
        <end position="91"/>
    </location>
</feature>
<dbReference type="CDD" id="cd00082">
    <property type="entry name" value="HisKA"/>
    <property type="match status" value="1"/>
</dbReference>
<dbReference type="SMART" id="SM00086">
    <property type="entry name" value="PAC"/>
    <property type="match status" value="2"/>
</dbReference>
<evidence type="ECO:0000256" key="8">
    <source>
        <dbReference type="ARBA" id="ARBA00022840"/>
    </source>
</evidence>
<evidence type="ECO:0000256" key="7">
    <source>
        <dbReference type="ARBA" id="ARBA00022741"/>
    </source>
</evidence>
<feature type="domain" description="PAC" evidence="17">
    <location>
        <begin position="221"/>
        <end position="273"/>
    </location>
</feature>
<organism evidence="19 20">
    <name type="scientific">Sediminibacterium roseum</name>
    <dbReference type="NCBI Taxonomy" id="1978412"/>
    <lineage>
        <taxon>Bacteria</taxon>
        <taxon>Pseudomonadati</taxon>
        <taxon>Bacteroidota</taxon>
        <taxon>Chitinophagia</taxon>
        <taxon>Chitinophagales</taxon>
        <taxon>Chitinophagaceae</taxon>
        <taxon>Sediminibacterium</taxon>
    </lineage>
</organism>
<dbReference type="InterPro" id="IPR003594">
    <property type="entry name" value="HATPase_dom"/>
</dbReference>
<dbReference type="Proteomes" id="UP000753802">
    <property type="component" value="Unassembled WGS sequence"/>
</dbReference>
<gene>
    <name evidence="19" type="ORF">GWC95_08565</name>
</gene>
<evidence type="ECO:0000313" key="19">
    <source>
        <dbReference type="EMBL" id="NCI49972.1"/>
    </source>
</evidence>
<dbReference type="SUPFAM" id="SSF55785">
    <property type="entry name" value="PYP-like sensor domain (PAS domain)"/>
    <property type="match status" value="2"/>
</dbReference>
<keyword evidence="5 13" id="KW-0597">Phosphoprotein</keyword>
<feature type="modified residue" description="4-aspartylphosphate" evidence="13">
    <location>
        <position position="574"/>
    </location>
</feature>
<dbReference type="PROSITE" id="PS50894">
    <property type="entry name" value="HPT"/>
    <property type="match status" value="1"/>
</dbReference>
<feature type="modified residue" description="Phosphohistidine" evidence="12">
    <location>
        <position position="699"/>
    </location>
</feature>
<dbReference type="Pfam" id="PF01627">
    <property type="entry name" value="Hpt"/>
    <property type="match status" value="1"/>
</dbReference>
<evidence type="ECO:0000259" key="15">
    <source>
        <dbReference type="PROSITE" id="PS50110"/>
    </source>
</evidence>
<dbReference type="Pfam" id="PF00512">
    <property type="entry name" value="HisKA"/>
    <property type="match status" value="1"/>
</dbReference>
<dbReference type="RefSeq" id="WP_161818291.1">
    <property type="nucleotide sequence ID" value="NZ_JAACJS010000012.1"/>
</dbReference>
<dbReference type="Gene3D" id="1.20.120.160">
    <property type="entry name" value="HPT domain"/>
    <property type="match status" value="1"/>
</dbReference>
<name>A0ABW9ZUC3_9BACT</name>
<evidence type="ECO:0000256" key="4">
    <source>
        <dbReference type="ARBA" id="ARBA00022475"/>
    </source>
</evidence>
<feature type="domain" description="HPt" evidence="18">
    <location>
        <begin position="660"/>
        <end position="761"/>
    </location>
</feature>
<dbReference type="SUPFAM" id="SSF52172">
    <property type="entry name" value="CheY-like"/>
    <property type="match status" value="1"/>
</dbReference>
<dbReference type="InterPro" id="IPR005467">
    <property type="entry name" value="His_kinase_dom"/>
</dbReference>
<dbReference type="PROSITE" id="PS50112">
    <property type="entry name" value="PAS"/>
    <property type="match status" value="2"/>
</dbReference>
<evidence type="ECO:0000256" key="10">
    <source>
        <dbReference type="ARBA" id="ARBA00023012"/>
    </source>
</evidence>
<feature type="domain" description="PAS" evidence="16">
    <location>
        <begin position="149"/>
        <end position="219"/>
    </location>
</feature>
<dbReference type="PANTHER" id="PTHR45339:SF1">
    <property type="entry name" value="HYBRID SIGNAL TRANSDUCTION HISTIDINE KINASE J"/>
    <property type="match status" value="1"/>
</dbReference>
<dbReference type="InterPro" id="IPR011006">
    <property type="entry name" value="CheY-like_superfamily"/>
</dbReference>
<dbReference type="SMART" id="SM00091">
    <property type="entry name" value="PAS"/>
    <property type="match status" value="2"/>
</dbReference>
<dbReference type="Pfam" id="PF00989">
    <property type="entry name" value="PAS"/>
    <property type="match status" value="1"/>
</dbReference>
<keyword evidence="6" id="KW-0812">Transmembrane</keyword>
<evidence type="ECO:0000256" key="3">
    <source>
        <dbReference type="ARBA" id="ARBA00012438"/>
    </source>
</evidence>
<dbReference type="SMART" id="SM00388">
    <property type="entry name" value="HisKA"/>
    <property type="match status" value="1"/>
</dbReference>
<evidence type="ECO:0000256" key="12">
    <source>
        <dbReference type="PROSITE-ProRule" id="PRU00110"/>
    </source>
</evidence>
<dbReference type="SUPFAM" id="SSF55874">
    <property type="entry name" value="ATPase domain of HSP90 chaperone/DNA topoisomerase II/histidine kinase"/>
    <property type="match status" value="1"/>
</dbReference>
<dbReference type="Gene3D" id="3.30.565.10">
    <property type="entry name" value="Histidine kinase-like ATPase, C-terminal domain"/>
    <property type="match status" value="1"/>
</dbReference>
<dbReference type="SUPFAM" id="SSF47226">
    <property type="entry name" value="Histidine-containing phosphotransfer domain, HPT domain"/>
    <property type="match status" value="1"/>
</dbReference>
<evidence type="ECO:0000256" key="13">
    <source>
        <dbReference type="PROSITE-ProRule" id="PRU00169"/>
    </source>
</evidence>
<keyword evidence="4" id="KW-1003">Cell membrane</keyword>
<dbReference type="EMBL" id="JAACJS010000012">
    <property type="protein sequence ID" value="NCI49972.1"/>
    <property type="molecule type" value="Genomic_DNA"/>
</dbReference>
<protein>
    <recommendedName>
        <fullName evidence="3">histidine kinase</fullName>
        <ecNumber evidence="3">2.7.13.3</ecNumber>
    </recommendedName>
</protein>
<evidence type="ECO:0000259" key="16">
    <source>
        <dbReference type="PROSITE" id="PS50112"/>
    </source>
</evidence>
<dbReference type="SMART" id="SM00387">
    <property type="entry name" value="HATPase_c"/>
    <property type="match status" value="1"/>
</dbReference>
<dbReference type="InterPro" id="IPR036641">
    <property type="entry name" value="HPT_dom_sf"/>
</dbReference>
<dbReference type="InterPro" id="IPR000700">
    <property type="entry name" value="PAS-assoc_C"/>
</dbReference>
<evidence type="ECO:0000259" key="17">
    <source>
        <dbReference type="PROSITE" id="PS50113"/>
    </source>
</evidence>
<dbReference type="PANTHER" id="PTHR45339">
    <property type="entry name" value="HYBRID SIGNAL TRANSDUCTION HISTIDINE KINASE J"/>
    <property type="match status" value="1"/>
</dbReference>
<evidence type="ECO:0000256" key="1">
    <source>
        <dbReference type="ARBA" id="ARBA00000085"/>
    </source>
</evidence>
<comment type="caution">
    <text evidence="19">The sequence shown here is derived from an EMBL/GenBank/DDBJ whole genome shotgun (WGS) entry which is preliminary data.</text>
</comment>
<evidence type="ECO:0000256" key="6">
    <source>
        <dbReference type="ARBA" id="ARBA00022692"/>
    </source>
</evidence>
<feature type="domain" description="Histidine kinase" evidence="14">
    <location>
        <begin position="291"/>
        <end position="508"/>
    </location>
</feature>
<dbReference type="InterPro" id="IPR003661">
    <property type="entry name" value="HisK_dim/P_dom"/>
</dbReference>
<comment type="subcellular location">
    <subcellularLocation>
        <location evidence="2">Cell membrane</location>
        <topology evidence="2">Multi-pass membrane protein</topology>
    </subcellularLocation>
</comment>
<keyword evidence="8" id="KW-0067">ATP-binding</keyword>
<dbReference type="PROSITE" id="PS50109">
    <property type="entry name" value="HIS_KIN"/>
    <property type="match status" value="1"/>
</dbReference>
<dbReference type="PROSITE" id="PS50113">
    <property type="entry name" value="PAC"/>
    <property type="match status" value="2"/>
</dbReference>
<keyword evidence="11" id="KW-0472">Membrane</keyword>
<dbReference type="InterPro" id="IPR001789">
    <property type="entry name" value="Sig_transdc_resp-reg_receiver"/>
</dbReference>
<proteinExistence type="predicted"/>
<dbReference type="PRINTS" id="PR00344">
    <property type="entry name" value="BCTRLSENSOR"/>
</dbReference>
<dbReference type="InterPro" id="IPR036097">
    <property type="entry name" value="HisK_dim/P_sf"/>
</dbReference>
<keyword evidence="9" id="KW-1133">Transmembrane helix</keyword>
<evidence type="ECO:0000259" key="18">
    <source>
        <dbReference type="PROSITE" id="PS50894"/>
    </source>
</evidence>
<dbReference type="Pfam" id="PF08448">
    <property type="entry name" value="PAS_4"/>
    <property type="match status" value="1"/>
</dbReference>
<evidence type="ECO:0000313" key="20">
    <source>
        <dbReference type="Proteomes" id="UP000753802"/>
    </source>
</evidence>
<dbReference type="InterPro" id="IPR013656">
    <property type="entry name" value="PAS_4"/>
</dbReference>
<dbReference type="InterPro" id="IPR004358">
    <property type="entry name" value="Sig_transdc_His_kin-like_C"/>
</dbReference>
<evidence type="ECO:0000256" key="5">
    <source>
        <dbReference type="ARBA" id="ARBA00022553"/>
    </source>
</evidence>
<keyword evidence="7" id="KW-0547">Nucleotide-binding</keyword>
<evidence type="ECO:0000256" key="2">
    <source>
        <dbReference type="ARBA" id="ARBA00004651"/>
    </source>
</evidence>
<dbReference type="InterPro" id="IPR035965">
    <property type="entry name" value="PAS-like_dom_sf"/>
</dbReference>